<organism evidence="1">
    <name type="scientific">viral metagenome</name>
    <dbReference type="NCBI Taxonomy" id="1070528"/>
    <lineage>
        <taxon>unclassified sequences</taxon>
        <taxon>metagenomes</taxon>
        <taxon>organismal metagenomes</taxon>
    </lineage>
</organism>
<sequence>MNSKYRNRGVSLFKKRSQNNTCCITPGVGGTPITFGTTGSTAYKGLSNIYFNEKTFQIEPTDVSSIIISSGLNIGVARNSSTSKYDHVDTLLFDSNSGFNIIQHENKSITIASNGAVSPIGAGPPPDISFGTPTSTSRYIYIPWTYPEQIIIGDTYLPYINSFTAYYTIHDISTNIILRGSGSDYIKGPPSTSNQPQTYITGIILTNVPSESNGVTWMLFPNEDTSRRCYIYYEPLLHLFSGANASGSITAFYSNYSGYDNDCVQTIDGFSAAGVPSMSTDASFSYTTLSLNTKNVDISVNVINTTPYTNTNSPWIDKLATYTSTYQIEKYKYTYVSNGSTIRYGGPVADTLKNISGNNQSQTIHYLYPDISYMLYEQVSNNSSPDASYSSISGAFSFYSQSLQVRALCSELKFPTLTQSFKSSYLVTDTNRQNLKSNVVFTDQSGDVKSDHFISPIHTLGTRGNLISNGTTLLDISCTITKSGDPTPIDSVSISYKGFPAIMPTATTGQGICTIETDALPVDSYADSLSQYQGFYLETSNNIITLHTNSTALFSASNQLNTIKLAYIRRNNVLNTTHTDISYSPYSFYYDPSPCINALPVWTDVSFTAVLRSSNPSITAARQICGVYVLSGAVGVNTTTTFINYALGRYFYNSGNIITYSNNGANVYETSLANVSPAINPATGHFSETTTFNTSNASTSGYISYNPSSNTWSNSFYVGITNYINCLGKSPTEIAPSSKKVTFNGIWDPLSINALQDSSAIPVVPVTGSKNGCRVETGVSDATCHWATTIGSSGVNLIITPYPNNALLSDSSNIDLQLSNGIYATKLGSVGTGYLNYTDSSYVNPSIYNAPSNPDYSSIQNTHYRYVTFAWILPPGTKAAPLQYSKVAFTIDGLVGDSISNIDTIPTIGSSNAEFTMQYRIQNGDPDKKAPSQSNKTSVWINAFPGPTTNTIATAPVIVNPIYNGKINGDDTAIPNSYESNTLKVYSLISSAPTTTTSSGVGSFYLYCRIGLPMSSKIGFKTIIVSFS</sequence>
<reference evidence="1" key="1">
    <citation type="journal article" date="2020" name="Nature">
        <title>Giant virus diversity and host interactions through global metagenomics.</title>
        <authorList>
            <person name="Schulz F."/>
            <person name="Roux S."/>
            <person name="Paez-Espino D."/>
            <person name="Jungbluth S."/>
            <person name="Walsh D.A."/>
            <person name="Denef V.J."/>
            <person name="McMahon K.D."/>
            <person name="Konstantinidis K.T."/>
            <person name="Eloe-Fadrosh E.A."/>
            <person name="Kyrpides N.C."/>
            <person name="Woyke T."/>
        </authorList>
    </citation>
    <scope>NUCLEOTIDE SEQUENCE</scope>
    <source>
        <strain evidence="1">GVMAG-M-3300009161-30</strain>
    </source>
</reference>
<dbReference type="AlphaFoldDB" id="A0A6C0EVU3"/>
<dbReference type="EMBL" id="MN738952">
    <property type="protein sequence ID" value="QHT32872.1"/>
    <property type="molecule type" value="Genomic_DNA"/>
</dbReference>
<name>A0A6C0EVU3_9ZZZZ</name>
<protein>
    <submittedName>
        <fullName evidence="1">Uncharacterized protein</fullName>
    </submittedName>
</protein>
<proteinExistence type="predicted"/>
<evidence type="ECO:0000313" key="1">
    <source>
        <dbReference type="EMBL" id="QHT32872.1"/>
    </source>
</evidence>
<accession>A0A6C0EVU3</accession>